<proteinExistence type="predicted"/>
<dbReference type="AlphaFoldDB" id="A0A840QIQ2"/>
<dbReference type="Proteomes" id="UP000584374">
    <property type="component" value="Unassembled WGS sequence"/>
</dbReference>
<comment type="caution">
    <text evidence="1">The sequence shown here is derived from an EMBL/GenBank/DDBJ whole genome shotgun (WGS) entry which is preliminary data.</text>
</comment>
<organism evidence="1 2">
    <name type="scientific">Saccharopolyspora phatthalungensis</name>
    <dbReference type="NCBI Taxonomy" id="664693"/>
    <lineage>
        <taxon>Bacteria</taxon>
        <taxon>Bacillati</taxon>
        <taxon>Actinomycetota</taxon>
        <taxon>Actinomycetes</taxon>
        <taxon>Pseudonocardiales</taxon>
        <taxon>Pseudonocardiaceae</taxon>
        <taxon>Saccharopolyspora</taxon>
    </lineage>
</organism>
<reference evidence="1 2" key="1">
    <citation type="submission" date="2020-08" db="EMBL/GenBank/DDBJ databases">
        <title>Sequencing the genomes of 1000 actinobacteria strains.</title>
        <authorList>
            <person name="Klenk H.-P."/>
        </authorList>
    </citation>
    <scope>NUCLEOTIDE SEQUENCE [LARGE SCALE GENOMIC DNA]</scope>
    <source>
        <strain evidence="1 2">DSM 45584</strain>
    </source>
</reference>
<name>A0A840QIQ2_9PSEU</name>
<evidence type="ECO:0000313" key="2">
    <source>
        <dbReference type="Proteomes" id="UP000584374"/>
    </source>
</evidence>
<evidence type="ECO:0000313" key="1">
    <source>
        <dbReference type="EMBL" id="MBB5160040.1"/>
    </source>
</evidence>
<sequence length="131" mass="14107">MDGQWTPRDHEELIAGWRLWLAVSSSARPPADWNGSPAEAVRGLRELMATCDEILCDYLAAGGSDSAEVAALLRSMYPAASWTCELWHDDTAPLDSERAALLHSDLAGFTDHVLGVQTLLAQGGGWASLTL</sequence>
<accession>A0A840QIQ2</accession>
<dbReference type="EMBL" id="JACHIW010000004">
    <property type="protein sequence ID" value="MBB5160040.1"/>
    <property type="molecule type" value="Genomic_DNA"/>
</dbReference>
<dbReference type="RefSeq" id="WP_184733198.1">
    <property type="nucleotide sequence ID" value="NZ_JACHIW010000004.1"/>
</dbReference>
<protein>
    <submittedName>
        <fullName evidence="1">Uncharacterized protein</fullName>
    </submittedName>
</protein>
<gene>
    <name evidence="1" type="ORF">BJ970_007641</name>
</gene>
<keyword evidence="2" id="KW-1185">Reference proteome</keyword>